<dbReference type="GO" id="GO:0016020">
    <property type="term" value="C:membrane"/>
    <property type="evidence" value="ECO:0007669"/>
    <property type="project" value="UniProtKB-SubCell"/>
</dbReference>
<keyword evidence="4 6" id="KW-0472">Membrane</keyword>
<feature type="transmembrane region" description="Helical" evidence="6">
    <location>
        <begin position="378"/>
        <end position="402"/>
    </location>
</feature>
<dbReference type="EMBL" id="JADCNM010000007">
    <property type="protein sequence ID" value="KAG0474969.1"/>
    <property type="molecule type" value="Genomic_DNA"/>
</dbReference>
<evidence type="ECO:0000256" key="1">
    <source>
        <dbReference type="ARBA" id="ARBA00004141"/>
    </source>
</evidence>
<feature type="transmembrane region" description="Helical" evidence="6">
    <location>
        <begin position="233"/>
        <end position="263"/>
    </location>
</feature>
<evidence type="ECO:0000313" key="9">
    <source>
        <dbReference type="EMBL" id="KAG0474969.1"/>
    </source>
</evidence>
<evidence type="ECO:0000259" key="7">
    <source>
        <dbReference type="Pfam" id="PF03151"/>
    </source>
</evidence>
<keyword evidence="10" id="KW-1185">Reference proteome</keyword>
<feature type="transmembrane region" description="Helical" evidence="6">
    <location>
        <begin position="169"/>
        <end position="189"/>
    </location>
</feature>
<evidence type="ECO:0000313" key="11">
    <source>
        <dbReference type="Proteomes" id="UP000639772"/>
    </source>
</evidence>
<comment type="caution">
    <text evidence="8">The sequence shown here is derived from an EMBL/GenBank/DDBJ whole genome shotgun (WGS) entry which is preliminary data.</text>
</comment>
<feature type="domain" description="Sugar phosphate transporter" evidence="7">
    <location>
        <begin position="171"/>
        <end position="459"/>
    </location>
</feature>
<reference evidence="10 11" key="1">
    <citation type="journal article" date="2020" name="Nat. Food">
        <title>A phased Vanilla planifolia genome enables genetic improvement of flavour and production.</title>
        <authorList>
            <person name="Hasing T."/>
            <person name="Tang H."/>
            <person name="Brym M."/>
            <person name="Khazi F."/>
            <person name="Huang T."/>
            <person name="Chambers A.H."/>
        </authorList>
    </citation>
    <scope>NUCLEOTIDE SEQUENCE [LARGE SCALE GENOMIC DNA]</scope>
    <source>
        <tissue evidence="8">Leaf</tissue>
    </source>
</reference>
<feature type="transmembrane region" description="Helical" evidence="6">
    <location>
        <begin position="347"/>
        <end position="366"/>
    </location>
</feature>
<comment type="subcellular location">
    <subcellularLocation>
        <location evidence="1">Membrane</location>
        <topology evidence="1">Multi-pass membrane protein</topology>
    </subcellularLocation>
</comment>
<proteinExistence type="predicted"/>
<evidence type="ECO:0000256" key="4">
    <source>
        <dbReference type="ARBA" id="ARBA00023136"/>
    </source>
</evidence>
<dbReference type="PANTHER" id="PTHR11132">
    <property type="entry name" value="SOLUTE CARRIER FAMILY 35"/>
    <property type="match status" value="1"/>
</dbReference>
<organism evidence="8 10">
    <name type="scientific">Vanilla planifolia</name>
    <name type="common">Vanilla</name>
    <dbReference type="NCBI Taxonomy" id="51239"/>
    <lineage>
        <taxon>Eukaryota</taxon>
        <taxon>Viridiplantae</taxon>
        <taxon>Streptophyta</taxon>
        <taxon>Embryophyta</taxon>
        <taxon>Tracheophyta</taxon>
        <taxon>Spermatophyta</taxon>
        <taxon>Magnoliopsida</taxon>
        <taxon>Liliopsida</taxon>
        <taxon>Asparagales</taxon>
        <taxon>Orchidaceae</taxon>
        <taxon>Vanilloideae</taxon>
        <taxon>Vanilleae</taxon>
        <taxon>Vanilla</taxon>
    </lineage>
</organism>
<accession>A0A835QSZ0</accession>
<feature type="compositionally biased region" description="Acidic residues" evidence="5">
    <location>
        <begin position="112"/>
        <end position="140"/>
    </location>
</feature>
<evidence type="ECO:0000313" key="8">
    <source>
        <dbReference type="EMBL" id="KAG0473277.1"/>
    </source>
</evidence>
<keyword evidence="2 6" id="KW-0812">Transmembrane</keyword>
<keyword evidence="3 6" id="KW-1133">Transmembrane helix</keyword>
<feature type="transmembrane region" description="Helical" evidence="6">
    <location>
        <begin position="283"/>
        <end position="303"/>
    </location>
</feature>
<evidence type="ECO:0000256" key="2">
    <source>
        <dbReference type="ARBA" id="ARBA00022692"/>
    </source>
</evidence>
<dbReference type="EMBL" id="JADCNL010000007">
    <property type="protein sequence ID" value="KAG0473277.1"/>
    <property type="molecule type" value="Genomic_DNA"/>
</dbReference>
<dbReference type="Proteomes" id="UP000639772">
    <property type="component" value="Chromosome 7"/>
</dbReference>
<gene>
    <name evidence="9" type="ORF">HPP92_014655</name>
    <name evidence="8" type="ORF">HPP92_015134</name>
</gene>
<protein>
    <recommendedName>
        <fullName evidence="7">Sugar phosphate transporter domain-containing protein</fullName>
    </recommendedName>
</protein>
<dbReference type="InterPro" id="IPR050186">
    <property type="entry name" value="TPT_transporter"/>
</dbReference>
<dbReference type="Pfam" id="PF03151">
    <property type="entry name" value="TPT"/>
    <property type="match status" value="1"/>
</dbReference>
<evidence type="ECO:0000313" key="10">
    <source>
        <dbReference type="Proteomes" id="UP000636800"/>
    </source>
</evidence>
<dbReference type="AlphaFoldDB" id="A0A835QSZ0"/>
<feature type="transmembrane region" description="Helical" evidence="6">
    <location>
        <begin position="446"/>
        <end position="465"/>
    </location>
</feature>
<feature type="transmembrane region" description="Helical" evidence="6">
    <location>
        <begin position="201"/>
        <end position="221"/>
    </location>
</feature>
<dbReference type="InterPro" id="IPR004853">
    <property type="entry name" value="Sugar_P_trans_dom"/>
</dbReference>
<evidence type="ECO:0000256" key="3">
    <source>
        <dbReference type="ARBA" id="ARBA00022989"/>
    </source>
</evidence>
<feature type="region of interest" description="Disordered" evidence="5">
    <location>
        <begin position="73"/>
        <end position="146"/>
    </location>
</feature>
<dbReference type="Proteomes" id="UP000636800">
    <property type="component" value="Chromosome 7"/>
</dbReference>
<evidence type="ECO:0000256" key="6">
    <source>
        <dbReference type="SAM" id="Phobius"/>
    </source>
</evidence>
<sequence>MALFSSNASARLFGRENLDAMLALHALRPHCPTLAHCCPSNGARTILTQSLYLYVPPLSPSHRPQAKGLLGVPRAAAVPQQPPESSEGHLKFEGDDEEWSNMFPPEIPGFPPEEEEEEEEEEEGEEKIDEDSDDQDDDEASNAGHSLLDASFQSKQKLVNRGPPMMTRAVKLAAFFGLWYSQIVIFNIFNKKTLIVFPYPWLLASFQLLVSSLWMLALWVSGIQSHPLINRKFFFALLAPALFHTVGHVSSCVSLSKLAVSFAHVIKTSEPVFSVVLSALHGQFYPIHVWFSVVPIVVGCALATVTEINLNAQGLWAALISNVGFALRNIYSTQSLYEFKHVEGLTLYGWISIISLVFLFPVAVFVEGRHWVSGYRMALAGAASPWSFYSWVLLSGVFYHLYNQTSYRALDEISPLAFSVGNTMKRAVVIAASVVAFRNPVRPLNAMGSAVALFGTFMYTQATAVGKWKKKKKKNDVAKRSS</sequence>
<evidence type="ECO:0000256" key="5">
    <source>
        <dbReference type="SAM" id="MobiDB-lite"/>
    </source>
</evidence>
<name>A0A835QSZ0_VANPL</name>
<dbReference type="OrthoDB" id="6418713at2759"/>